<dbReference type="OrthoDB" id="2441831at2759"/>
<reference evidence="1" key="2">
    <citation type="journal article" date="2022" name="Microbiol. Resour. Announc.">
        <title>Whole-Genome Sequence of Entomortierella parvispora E1425, a Mucoromycotan Fungus Associated with Burkholderiaceae-Related Endosymbiotic Bacteria.</title>
        <authorList>
            <person name="Herlambang A."/>
            <person name="Guo Y."/>
            <person name="Takashima Y."/>
            <person name="Narisawa K."/>
            <person name="Ohta H."/>
            <person name="Nishizawa T."/>
        </authorList>
    </citation>
    <scope>NUCLEOTIDE SEQUENCE</scope>
    <source>
        <strain evidence="1">E1425</strain>
    </source>
</reference>
<accession>A0A9P3HHP8</accession>
<reference evidence="1" key="1">
    <citation type="submission" date="2021-11" db="EMBL/GenBank/DDBJ databases">
        <authorList>
            <person name="Herlambang A."/>
            <person name="Guo Y."/>
            <person name="Takashima Y."/>
            <person name="Nishizawa T."/>
        </authorList>
    </citation>
    <scope>NUCLEOTIDE SEQUENCE</scope>
    <source>
        <strain evidence="1">E1425</strain>
    </source>
</reference>
<name>A0A9P3HHP8_9FUNG</name>
<dbReference type="EMBL" id="BQFW01000013">
    <property type="protein sequence ID" value="GJJ76934.1"/>
    <property type="molecule type" value="Genomic_DNA"/>
</dbReference>
<dbReference type="Proteomes" id="UP000827284">
    <property type="component" value="Unassembled WGS sequence"/>
</dbReference>
<gene>
    <name evidence="1" type="ORF">EMPS_09293</name>
</gene>
<organism evidence="1 2">
    <name type="scientific">Entomortierella parvispora</name>
    <dbReference type="NCBI Taxonomy" id="205924"/>
    <lineage>
        <taxon>Eukaryota</taxon>
        <taxon>Fungi</taxon>
        <taxon>Fungi incertae sedis</taxon>
        <taxon>Mucoromycota</taxon>
        <taxon>Mortierellomycotina</taxon>
        <taxon>Mortierellomycetes</taxon>
        <taxon>Mortierellales</taxon>
        <taxon>Mortierellaceae</taxon>
        <taxon>Entomortierella</taxon>
    </lineage>
</organism>
<dbReference type="AlphaFoldDB" id="A0A9P3HHP8"/>
<evidence type="ECO:0000313" key="2">
    <source>
        <dbReference type="Proteomes" id="UP000827284"/>
    </source>
</evidence>
<proteinExistence type="predicted"/>
<evidence type="ECO:0000313" key="1">
    <source>
        <dbReference type="EMBL" id="GJJ76934.1"/>
    </source>
</evidence>
<comment type="caution">
    <text evidence="1">The sequence shown here is derived from an EMBL/GenBank/DDBJ whole genome shotgun (WGS) entry which is preliminary data.</text>
</comment>
<protein>
    <submittedName>
        <fullName evidence="1">Uncharacterized protein</fullName>
    </submittedName>
</protein>
<keyword evidence="2" id="KW-1185">Reference proteome</keyword>
<sequence>MSFIFNYFYFDSSATESEKENAAALRLMFKERKDYIKSESKKYEIEYKQALHEADLEYKRAKDQAREDFQRKIQTTLNTEFDTIMATDEYANADAKTRSKLEGMRNWMNGWMSSGCTVANTKAKVAEEETVEVTEIYYPDEKKTPLVVV</sequence>